<accession>A0AA95HBW9</accession>
<dbReference type="PROSITE" id="PS50931">
    <property type="entry name" value="HTH_LYSR"/>
    <property type="match status" value="1"/>
</dbReference>
<dbReference type="FunFam" id="1.10.10.10:FF:000001">
    <property type="entry name" value="LysR family transcriptional regulator"/>
    <property type="match status" value="1"/>
</dbReference>
<evidence type="ECO:0000256" key="3">
    <source>
        <dbReference type="ARBA" id="ARBA00023125"/>
    </source>
</evidence>
<evidence type="ECO:0000256" key="2">
    <source>
        <dbReference type="ARBA" id="ARBA00023015"/>
    </source>
</evidence>
<protein>
    <submittedName>
        <fullName evidence="6">LysR family transcriptional regulator</fullName>
    </submittedName>
</protein>
<dbReference type="Pfam" id="PF00126">
    <property type="entry name" value="HTH_1"/>
    <property type="match status" value="1"/>
</dbReference>
<reference evidence="6" key="2">
    <citation type="submission" date="2023-04" db="EMBL/GenBank/DDBJ databases">
        <authorList>
            <person name="Beletskiy A.V."/>
            <person name="Mardanov A.V."/>
            <person name="Ravin N.V."/>
        </authorList>
    </citation>
    <scope>NUCLEOTIDE SEQUENCE</scope>
    <source>
        <strain evidence="6">GKL-01</strain>
    </source>
</reference>
<gene>
    <name evidence="6" type="ORF">QJT80_05245</name>
</gene>
<organism evidence="6">
    <name type="scientific">Candidatus Thiocaldithrix dubininis</name>
    <dbReference type="NCBI Taxonomy" id="3080823"/>
    <lineage>
        <taxon>Bacteria</taxon>
        <taxon>Pseudomonadati</taxon>
        <taxon>Pseudomonadota</taxon>
        <taxon>Gammaproteobacteria</taxon>
        <taxon>Thiotrichales</taxon>
        <taxon>Thiotrichaceae</taxon>
        <taxon>Candidatus Thiocaldithrix</taxon>
    </lineage>
</organism>
<evidence type="ECO:0000313" key="6">
    <source>
        <dbReference type="EMBL" id="WGZ91886.1"/>
    </source>
</evidence>
<dbReference type="InterPro" id="IPR036388">
    <property type="entry name" value="WH-like_DNA-bd_sf"/>
</dbReference>
<dbReference type="GO" id="GO:0006351">
    <property type="term" value="P:DNA-templated transcription"/>
    <property type="evidence" value="ECO:0007669"/>
    <property type="project" value="TreeGrafter"/>
</dbReference>
<proteinExistence type="inferred from homology"/>
<comment type="similarity">
    <text evidence="1">Belongs to the LysR transcriptional regulatory family.</text>
</comment>
<dbReference type="AlphaFoldDB" id="A0AA95HBW9"/>
<evidence type="ECO:0000256" key="4">
    <source>
        <dbReference type="ARBA" id="ARBA00023163"/>
    </source>
</evidence>
<dbReference type="EMBL" id="CP124755">
    <property type="protein sequence ID" value="WGZ91886.1"/>
    <property type="molecule type" value="Genomic_DNA"/>
</dbReference>
<dbReference type="InterPro" id="IPR000847">
    <property type="entry name" value="LysR_HTH_N"/>
</dbReference>
<dbReference type="SUPFAM" id="SSF53850">
    <property type="entry name" value="Periplasmic binding protein-like II"/>
    <property type="match status" value="1"/>
</dbReference>
<dbReference type="InterPro" id="IPR036390">
    <property type="entry name" value="WH_DNA-bd_sf"/>
</dbReference>
<dbReference type="Gene3D" id="1.10.10.10">
    <property type="entry name" value="Winged helix-like DNA-binding domain superfamily/Winged helix DNA-binding domain"/>
    <property type="match status" value="1"/>
</dbReference>
<feature type="domain" description="HTH lysR-type" evidence="5">
    <location>
        <begin position="2"/>
        <end position="59"/>
    </location>
</feature>
<dbReference type="PANTHER" id="PTHR30537:SF66">
    <property type="entry name" value="IRON-REGULATED VIRULENCE REGULATORY PROTEIN IRGB"/>
    <property type="match status" value="1"/>
</dbReference>
<dbReference type="GO" id="GO:0043565">
    <property type="term" value="F:sequence-specific DNA binding"/>
    <property type="evidence" value="ECO:0007669"/>
    <property type="project" value="TreeGrafter"/>
</dbReference>
<dbReference type="SUPFAM" id="SSF46785">
    <property type="entry name" value="Winged helix' DNA-binding domain"/>
    <property type="match status" value="1"/>
</dbReference>
<keyword evidence="3" id="KW-0238">DNA-binding</keyword>
<evidence type="ECO:0000259" key="5">
    <source>
        <dbReference type="PROSITE" id="PS50931"/>
    </source>
</evidence>
<dbReference type="InterPro" id="IPR058163">
    <property type="entry name" value="LysR-type_TF_proteobact-type"/>
</dbReference>
<name>A0AA95HBW9_9GAMM</name>
<dbReference type="Gene3D" id="3.40.190.290">
    <property type="match status" value="1"/>
</dbReference>
<sequence>MISLDAMMVFVTVAETRSFTKAAERLALSKARVSQIVSELEQQLNTRLLNRSTRALSLTDAGELYFEKCQLIQALAIDAQQQIQDITLNLSGFIRIAAPVGVKQLIQALSDFMQIYPHIDIQLIESDAYSNLIDDRFDIAIRTHLETVANTNLYAAPLGAFQAVLCASPRYLAKFPPLQNLADLQALTWLCHSIVNKDKQLKITDIKDNEHCIHSNPRIIANTALALKSFLLNHMGFSLLPTYFLEDELKQGRLVPILAEHYSLQIPCYAVYANRQLMPLRIRLLIDFLKKSNIFAIDFALK</sequence>
<dbReference type="PANTHER" id="PTHR30537">
    <property type="entry name" value="HTH-TYPE TRANSCRIPTIONAL REGULATOR"/>
    <property type="match status" value="1"/>
</dbReference>
<dbReference type="Proteomes" id="UP001300672">
    <property type="component" value="Chromosome"/>
</dbReference>
<evidence type="ECO:0000256" key="1">
    <source>
        <dbReference type="ARBA" id="ARBA00009437"/>
    </source>
</evidence>
<reference evidence="6" key="1">
    <citation type="journal article" date="2023" name="Int. J. Mol. Sci.">
        <title>Metagenomics Revealed a New Genus 'Candidatus Thiocaldithrix dubininis' gen. nov., sp. nov. and a New Species 'Candidatus Thiothrix putei' sp. nov. in the Family Thiotrichaceae, Some Members of Which Have Traits of Both Na+- and H+-Motive Energetics.</title>
        <authorList>
            <person name="Ravin N.V."/>
            <person name="Muntyan M.S."/>
            <person name="Smolyakov D.D."/>
            <person name="Rudenko T.S."/>
            <person name="Beletsky A.V."/>
            <person name="Mardanov A.V."/>
            <person name="Grabovich M.Y."/>
        </authorList>
    </citation>
    <scope>NUCLEOTIDE SEQUENCE</scope>
    <source>
        <strain evidence="6">GKL-01</strain>
    </source>
</reference>
<dbReference type="KEGG" id="tdu:QJT80_05245"/>
<dbReference type="Pfam" id="PF03466">
    <property type="entry name" value="LysR_substrate"/>
    <property type="match status" value="1"/>
</dbReference>
<keyword evidence="4" id="KW-0804">Transcription</keyword>
<dbReference type="CDD" id="cd08422">
    <property type="entry name" value="PBP2_CrgA_like"/>
    <property type="match status" value="1"/>
</dbReference>
<dbReference type="GO" id="GO:0003700">
    <property type="term" value="F:DNA-binding transcription factor activity"/>
    <property type="evidence" value="ECO:0007669"/>
    <property type="project" value="InterPro"/>
</dbReference>
<keyword evidence="2" id="KW-0805">Transcription regulation</keyword>
<dbReference type="InterPro" id="IPR005119">
    <property type="entry name" value="LysR_subst-bd"/>
</dbReference>